<accession>A0ACC6U0V5</accession>
<dbReference type="EMBL" id="JBFRCH010000007">
    <property type="protein sequence ID" value="MEX3933248.1"/>
    <property type="molecule type" value="Genomic_DNA"/>
</dbReference>
<organism evidence="1 2">
    <name type="scientific">Paraburkholderia phymatum</name>
    <dbReference type="NCBI Taxonomy" id="148447"/>
    <lineage>
        <taxon>Bacteria</taxon>
        <taxon>Pseudomonadati</taxon>
        <taxon>Pseudomonadota</taxon>
        <taxon>Betaproteobacteria</taxon>
        <taxon>Burkholderiales</taxon>
        <taxon>Burkholderiaceae</taxon>
        <taxon>Paraburkholderia</taxon>
    </lineage>
</organism>
<keyword evidence="2" id="KW-1185">Reference proteome</keyword>
<dbReference type="Proteomes" id="UP001558850">
    <property type="component" value="Unassembled WGS sequence"/>
</dbReference>
<name>A0ACC6U0V5_9BURK</name>
<evidence type="ECO:0000313" key="1">
    <source>
        <dbReference type="EMBL" id="MEX3933248.1"/>
    </source>
</evidence>
<reference evidence="1" key="1">
    <citation type="submission" date="2024-07" db="EMBL/GenBank/DDBJ databases">
        <title>A survey of Mimosa microsymbionts across Brazilian biomes reveals a high diversity of Paraburkholderia nodulating endemic species, but also that Cupriavidus is common as a symbiont of widespread species.</title>
        <authorList>
            <person name="Rouws L."/>
            <person name="Barauna A."/>
            <person name="Beukes C."/>
            <person name="Rouws J.R.C."/>
            <person name="De Faria S.M."/>
            <person name="Gross E."/>
            <person name="Bueno Dos Reis Junior F."/>
            <person name="Simon M.F."/>
            <person name="Maluk M."/>
            <person name="Odee D.W."/>
            <person name="Kenicer G."/>
            <person name="Young J.P.W."/>
            <person name="Reis V.M."/>
            <person name="Zilli J."/>
            <person name="James E.K."/>
        </authorList>
    </citation>
    <scope>NUCLEOTIDE SEQUENCE</scope>
    <source>
        <strain evidence="1">EG181B</strain>
    </source>
</reference>
<proteinExistence type="predicted"/>
<evidence type="ECO:0000313" key="2">
    <source>
        <dbReference type="Proteomes" id="UP001558850"/>
    </source>
</evidence>
<gene>
    <name evidence="1" type="ORF">AB4Y32_15845</name>
</gene>
<sequence>MTIIQTSTPGPQGAQGAQGIQGVAGANGANGATGPQGVPGVGAKWQTGTSHVGLTATRCKAPTNGTVSNTSFMSRSIHKARGAMTRIKVGFPNWYVSAANGGNSFAYAGEVAAGGPATITATVEYPLGTIAGRLTFSASNTGTAADFSTLESDWLTVSIPDGATFAIREWRNYASTGSVVFSNIVALDATDGDCFTYGATAQTDATGTGGTFAGGDGSSHARPAYIVSDTTLPSYALIGDSRGEGYGDTGNGNLDIGWLARSVGPTRAYTNLSKYGELTDSAAKTGFNHRASIIRKYCTHIVSEYGINDIYANSQGADTVLNLLDMIQAKFPDKYFYQTTMMGETGSTDSWATTTNQTPVDATKDKQRQQVNNYLRAGLFKFDEFFDAALGVETGKNTNLWKAPGYTTDGLHPSATGYAAIASGGYIVVP</sequence>
<protein>
    <submittedName>
        <fullName evidence="1">GDSL-type esterase/lipase family protein</fullName>
    </submittedName>
</protein>
<comment type="caution">
    <text evidence="1">The sequence shown here is derived from an EMBL/GenBank/DDBJ whole genome shotgun (WGS) entry which is preliminary data.</text>
</comment>